<evidence type="ECO:0000259" key="5">
    <source>
        <dbReference type="Pfam" id="PF04082"/>
    </source>
</evidence>
<dbReference type="GO" id="GO:0006351">
    <property type="term" value="P:DNA-templated transcription"/>
    <property type="evidence" value="ECO:0007669"/>
    <property type="project" value="InterPro"/>
</dbReference>
<name>A0A9Q9EJU9_9PEZI</name>
<dbReference type="GO" id="GO:0003677">
    <property type="term" value="F:DNA binding"/>
    <property type="evidence" value="ECO:0007669"/>
    <property type="project" value="UniProtKB-KW"/>
</dbReference>
<dbReference type="GO" id="GO:0005634">
    <property type="term" value="C:nucleus"/>
    <property type="evidence" value="ECO:0007669"/>
    <property type="project" value="UniProtKB-SubCell"/>
</dbReference>
<evidence type="ECO:0000313" key="6">
    <source>
        <dbReference type="EMBL" id="USW52589.1"/>
    </source>
</evidence>
<dbReference type="InterPro" id="IPR050987">
    <property type="entry name" value="AtrR-like"/>
</dbReference>
<organism evidence="6 7">
    <name type="scientific">Septoria linicola</name>
    <dbReference type="NCBI Taxonomy" id="215465"/>
    <lineage>
        <taxon>Eukaryota</taxon>
        <taxon>Fungi</taxon>
        <taxon>Dikarya</taxon>
        <taxon>Ascomycota</taxon>
        <taxon>Pezizomycotina</taxon>
        <taxon>Dothideomycetes</taxon>
        <taxon>Dothideomycetidae</taxon>
        <taxon>Mycosphaerellales</taxon>
        <taxon>Mycosphaerellaceae</taxon>
        <taxon>Septoria</taxon>
    </lineage>
</organism>
<dbReference type="PANTHER" id="PTHR46910">
    <property type="entry name" value="TRANSCRIPTION FACTOR PDR1"/>
    <property type="match status" value="1"/>
</dbReference>
<reference evidence="6" key="1">
    <citation type="submission" date="2022-06" db="EMBL/GenBank/DDBJ databases">
        <title>Complete genome sequences of two strains of the flax pathogen Septoria linicola.</title>
        <authorList>
            <person name="Lapalu N."/>
            <person name="Simon A."/>
            <person name="Demenou B."/>
            <person name="Paumier D."/>
            <person name="Guillot M.-P."/>
            <person name="Gout L."/>
            <person name="Valade R."/>
        </authorList>
    </citation>
    <scope>NUCLEOTIDE SEQUENCE</scope>
    <source>
        <strain evidence="6">SE15195</strain>
    </source>
</reference>
<keyword evidence="4" id="KW-0539">Nucleus</keyword>
<dbReference type="Proteomes" id="UP001056384">
    <property type="component" value="Chromosome 4"/>
</dbReference>
<evidence type="ECO:0000256" key="2">
    <source>
        <dbReference type="ARBA" id="ARBA00022723"/>
    </source>
</evidence>
<feature type="domain" description="Xylanolytic transcriptional activator regulatory" evidence="5">
    <location>
        <begin position="1"/>
        <end position="136"/>
    </location>
</feature>
<sequence length="336" mass="37801">MAQILGLHVVDEDRQTRSSPACSELEKELRRRSWYSAYNFDCLLALQLSRPRCIKLSDSAVNLPAPQDFSLFDYKNDTLLQMPPGPHPGYLFKETIRFSHIVGQVIDDLYAPQHTRTAHLGATAIELLDRKLINWRNELPRHLRFDLGHAFEKKSLFEQQRNVLALKFHHLRALVHRPHLCHEWLSKDSARIAGTTERVQLQIAASGRLCISAAQATARMLHNVSDKHSLIETFPWWQLVPYLVCACSVLLVAGKCVPPSSEGDQISKEQCEADATNCMRVLDALSVSSVPAKNAAVMLRALQSYEKLASAPSAVQAVDTQSLHKTQQQQRLSGQQ</sequence>
<evidence type="ECO:0000256" key="4">
    <source>
        <dbReference type="ARBA" id="ARBA00023242"/>
    </source>
</evidence>
<evidence type="ECO:0000313" key="7">
    <source>
        <dbReference type="Proteomes" id="UP001056384"/>
    </source>
</evidence>
<dbReference type="AlphaFoldDB" id="A0A9Q9EJU9"/>
<gene>
    <name evidence="6" type="ORF">Slin15195_G059080</name>
</gene>
<keyword evidence="2" id="KW-0479">Metal-binding</keyword>
<dbReference type="InterPro" id="IPR007219">
    <property type="entry name" value="XnlR_reg_dom"/>
</dbReference>
<proteinExistence type="predicted"/>
<dbReference type="PANTHER" id="PTHR46910:SF3">
    <property type="entry name" value="HALOTOLERANCE PROTEIN 9-RELATED"/>
    <property type="match status" value="1"/>
</dbReference>
<keyword evidence="7" id="KW-1185">Reference proteome</keyword>
<comment type="subcellular location">
    <subcellularLocation>
        <location evidence="1">Nucleus</location>
    </subcellularLocation>
</comment>
<dbReference type="GO" id="GO:0003700">
    <property type="term" value="F:DNA-binding transcription factor activity"/>
    <property type="evidence" value="ECO:0007669"/>
    <property type="project" value="InterPro"/>
</dbReference>
<keyword evidence="3" id="KW-0238">DNA-binding</keyword>
<dbReference type="EMBL" id="CP099421">
    <property type="protein sequence ID" value="USW52589.1"/>
    <property type="molecule type" value="Genomic_DNA"/>
</dbReference>
<evidence type="ECO:0000256" key="1">
    <source>
        <dbReference type="ARBA" id="ARBA00004123"/>
    </source>
</evidence>
<dbReference type="CDD" id="cd12148">
    <property type="entry name" value="fungal_TF_MHR"/>
    <property type="match status" value="1"/>
</dbReference>
<dbReference type="OrthoDB" id="424974at2759"/>
<dbReference type="Pfam" id="PF04082">
    <property type="entry name" value="Fungal_trans"/>
    <property type="match status" value="1"/>
</dbReference>
<evidence type="ECO:0000256" key="3">
    <source>
        <dbReference type="ARBA" id="ARBA00023125"/>
    </source>
</evidence>
<protein>
    <recommendedName>
        <fullName evidence="5">Xylanolytic transcriptional activator regulatory domain-containing protein</fullName>
    </recommendedName>
</protein>
<accession>A0A9Q9EJU9</accession>
<dbReference type="GO" id="GO:0008270">
    <property type="term" value="F:zinc ion binding"/>
    <property type="evidence" value="ECO:0007669"/>
    <property type="project" value="InterPro"/>
</dbReference>